<dbReference type="GeneID" id="63866592"/>
<evidence type="ECO:0000313" key="10">
    <source>
        <dbReference type="Proteomes" id="UP000249789"/>
    </source>
</evidence>
<evidence type="ECO:0000256" key="5">
    <source>
        <dbReference type="ARBA" id="ARBA00023002"/>
    </source>
</evidence>
<evidence type="ECO:0000256" key="7">
    <source>
        <dbReference type="ARBA" id="ARBA00023033"/>
    </source>
</evidence>
<evidence type="ECO:0000256" key="2">
    <source>
        <dbReference type="ARBA" id="ARBA00010617"/>
    </source>
</evidence>
<evidence type="ECO:0000256" key="1">
    <source>
        <dbReference type="ARBA" id="ARBA00001971"/>
    </source>
</evidence>
<accession>A0A8G1VYW0</accession>
<name>A0A8G1VYW0_9EURO</name>
<dbReference type="GO" id="GO:0005506">
    <property type="term" value="F:iron ion binding"/>
    <property type="evidence" value="ECO:0007669"/>
    <property type="project" value="InterPro"/>
</dbReference>
<comment type="cofactor">
    <cofactor evidence="1 8">
        <name>heme</name>
        <dbReference type="ChEBI" id="CHEBI:30413"/>
    </cofactor>
</comment>
<dbReference type="PANTHER" id="PTHR24305:SF157">
    <property type="entry name" value="N-ACETYLTRYPTOPHAN 6-HYDROXYLASE IVOC-RELATED"/>
    <property type="match status" value="1"/>
</dbReference>
<dbReference type="InterPro" id="IPR002401">
    <property type="entry name" value="Cyt_P450_E_grp-I"/>
</dbReference>
<keyword evidence="7" id="KW-0503">Monooxygenase</keyword>
<dbReference type="InterPro" id="IPR036396">
    <property type="entry name" value="Cyt_P450_sf"/>
</dbReference>
<dbReference type="RefSeq" id="XP_040802160.1">
    <property type="nucleotide sequence ID" value="XM_040949259.1"/>
</dbReference>
<dbReference type="GO" id="GO:0020037">
    <property type="term" value="F:heme binding"/>
    <property type="evidence" value="ECO:0007669"/>
    <property type="project" value="InterPro"/>
</dbReference>
<reference evidence="9 10" key="1">
    <citation type="submission" date="2018-02" db="EMBL/GenBank/DDBJ databases">
        <title>The genomes of Aspergillus section Nigri reveals drivers in fungal speciation.</title>
        <authorList>
            <consortium name="DOE Joint Genome Institute"/>
            <person name="Vesth T.C."/>
            <person name="Nybo J."/>
            <person name="Theobald S."/>
            <person name="Brandl J."/>
            <person name="Frisvad J.C."/>
            <person name="Nielsen K.F."/>
            <person name="Lyhne E.K."/>
            <person name="Kogle M.E."/>
            <person name="Kuo A."/>
            <person name="Riley R."/>
            <person name="Clum A."/>
            <person name="Nolan M."/>
            <person name="Lipzen A."/>
            <person name="Salamov A."/>
            <person name="Henrissat B."/>
            <person name="Wiebenga A."/>
            <person name="De vries R.P."/>
            <person name="Grigoriev I.V."/>
            <person name="Mortensen U.H."/>
            <person name="Andersen M.R."/>
            <person name="Baker S.E."/>
        </authorList>
    </citation>
    <scope>NUCLEOTIDE SEQUENCE [LARGE SCALE GENOMIC DNA]</scope>
    <source>
        <strain evidence="9 10">CBS 313.89</strain>
    </source>
</reference>
<keyword evidence="4 8" id="KW-0479">Metal-binding</keyword>
<keyword evidence="6 8" id="KW-0408">Iron</keyword>
<feature type="binding site" description="axial binding residue" evidence="8">
    <location>
        <position position="450"/>
    </location>
    <ligand>
        <name>heme</name>
        <dbReference type="ChEBI" id="CHEBI:30413"/>
    </ligand>
    <ligandPart>
        <name>Fe</name>
        <dbReference type="ChEBI" id="CHEBI:18248"/>
    </ligandPart>
</feature>
<keyword evidence="5" id="KW-0560">Oxidoreductase</keyword>
<proteinExistence type="inferred from homology"/>
<dbReference type="InterPro" id="IPR050121">
    <property type="entry name" value="Cytochrome_P450_monoxygenase"/>
</dbReference>
<keyword evidence="3 8" id="KW-0349">Heme</keyword>
<dbReference type="AlphaFoldDB" id="A0A8G1VYW0"/>
<dbReference type="Pfam" id="PF00067">
    <property type="entry name" value="p450"/>
    <property type="match status" value="1"/>
</dbReference>
<dbReference type="PANTHER" id="PTHR24305">
    <property type="entry name" value="CYTOCHROME P450"/>
    <property type="match status" value="1"/>
</dbReference>
<dbReference type="InterPro" id="IPR001128">
    <property type="entry name" value="Cyt_P450"/>
</dbReference>
<dbReference type="GO" id="GO:0016705">
    <property type="term" value="F:oxidoreductase activity, acting on paired donors, with incorporation or reduction of molecular oxygen"/>
    <property type="evidence" value="ECO:0007669"/>
    <property type="project" value="InterPro"/>
</dbReference>
<sequence>MIYLTSLIIYRLFLHPLHRFPGPRLAAITHLYEFYYDFIHDHQFIFEIERMHKEYGPIIRINPRELHIADPTFYDQIYATGPHVRDKDPEFVRLFAIPHSLLATVPHELHARRYRVMRNYFARRTIANREPALRAGITKLLRRFQQAAQARTTTGDDDNGVIVLNNAFTAMTGDIITRYAYGRDYGYLDAPDYRTKWKTAVNGSTSAGHFFRHFPVLDVYKLLPRGVVRWVGPGGVGEIFYIEGLVRDQVRRLLGSAPAVGVKNRSKESAEKEQVEGTIFEALIDPSVPKEERTEDRLTDQGHMLLVAGTETTANALTHIAFHLLDNREILGRLREELTAAMPRLEDTLSWNQLEKLPVLNGVVQEGLRLSLGTASRLPRIAPQENSTSRTGSYLLGWTPVSTATYFMNMNPCIFPDPEKFDPQRWITAAETGERLDRYMVSFTKGSRSCLGMHFALAELYLTTATLFRQLDMELYQTTIEDCKFARDCLFPAAKKGSPGVRVVIKGTLEE</sequence>
<dbReference type="GO" id="GO:0004497">
    <property type="term" value="F:monooxygenase activity"/>
    <property type="evidence" value="ECO:0007669"/>
    <property type="project" value="UniProtKB-KW"/>
</dbReference>
<evidence type="ECO:0000256" key="3">
    <source>
        <dbReference type="ARBA" id="ARBA00022617"/>
    </source>
</evidence>
<dbReference type="Proteomes" id="UP000249789">
    <property type="component" value="Unassembled WGS sequence"/>
</dbReference>
<dbReference type="EMBL" id="KZ824638">
    <property type="protein sequence ID" value="RAK78150.1"/>
    <property type="molecule type" value="Genomic_DNA"/>
</dbReference>
<organism evidence="9 10">
    <name type="scientific">Aspergillus fijiensis CBS 313.89</name>
    <dbReference type="NCBI Taxonomy" id="1448319"/>
    <lineage>
        <taxon>Eukaryota</taxon>
        <taxon>Fungi</taxon>
        <taxon>Dikarya</taxon>
        <taxon>Ascomycota</taxon>
        <taxon>Pezizomycotina</taxon>
        <taxon>Eurotiomycetes</taxon>
        <taxon>Eurotiomycetidae</taxon>
        <taxon>Eurotiales</taxon>
        <taxon>Aspergillaceae</taxon>
        <taxon>Aspergillus</taxon>
    </lineage>
</organism>
<protein>
    <submittedName>
        <fullName evidence="9">Cytochrome protein</fullName>
    </submittedName>
</protein>
<dbReference type="VEuPathDB" id="FungiDB:BO72DRAFT_507442"/>
<dbReference type="Gene3D" id="1.10.630.10">
    <property type="entry name" value="Cytochrome P450"/>
    <property type="match status" value="1"/>
</dbReference>
<evidence type="ECO:0000256" key="8">
    <source>
        <dbReference type="PIRSR" id="PIRSR602401-1"/>
    </source>
</evidence>
<dbReference type="OrthoDB" id="3945418at2759"/>
<evidence type="ECO:0000313" key="9">
    <source>
        <dbReference type="EMBL" id="RAK78150.1"/>
    </source>
</evidence>
<dbReference type="PRINTS" id="PR00385">
    <property type="entry name" value="P450"/>
</dbReference>
<dbReference type="PRINTS" id="PR00463">
    <property type="entry name" value="EP450I"/>
</dbReference>
<gene>
    <name evidence="9" type="ORF">BO72DRAFT_507442</name>
</gene>
<dbReference type="CDD" id="cd11062">
    <property type="entry name" value="CYP58-like"/>
    <property type="match status" value="1"/>
</dbReference>
<comment type="similarity">
    <text evidence="2">Belongs to the cytochrome P450 family.</text>
</comment>
<evidence type="ECO:0000256" key="6">
    <source>
        <dbReference type="ARBA" id="ARBA00023004"/>
    </source>
</evidence>
<dbReference type="SUPFAM" id="SSF48264">
    <property type="entry name" value="Cytochrome P450"/>
    <property type="match status" value="1"/>
</dbReference>
<evidence type="ECO:0000256" key="4">
    <source>
        <dbReference type="ARBA" id="ARBA00022723"/>
    </source>
</evidence>
<keyword evidence="10" id="KW-1185">Reference proteome</keyword>